<organism evidence="1 2">
    <name type="scientific">Clostridium mobile</name>
    <dbReference type="NCBI Taxonomy" id="2841512"/>
    <lineage>
        <taxon>Bacteria</taxon>
        <taxon>Bacillati</taxon>
        <taxon>Bacillota</taxon>
        <taxon>Clostridia</taxon>
        <taxon>Eubacteriales</taxon>
        <taxon>Clostridiaceae</taxon>
        <taxon>Clostridium</taxon>
    </lineage>
</organism>
<sequence length="70" mass="8083">MGIVLHLKNGEKIIQNTLDSRVVNNLSEFCKEKLINDQLNLGKEVTITYDKDKERTIKLNDLKSIEIELI</sequence>
<dbReference type="Proteomes" id="UP000726170">
    <property type="component" value="Unassembled WGS sequence"/>
</dbReference>
<dbReference type="RefSeq" id="WP_216440575.1">
    <property type="nucleotide sequence ID" value="NZ_JAHLQF010000004.1"/>
</dbReference>
<accession>A0ABS6EL79</accession>
<evidence type="ECO:0000313" key="1">
    <source>
        <dbReference type="EMBL" id="MBU5485978.1"/>
    </source>
</evidence>
<proteinExistence type="predicted"/>
<protein>
    <submittedName>
        <fullName evidence="1">Uncharacterized protein</fullName>
    </submittedName>
</protein>
<name>A0ABS6EL79_9CLOT</name>
<keyword evidence="2" id="KW-1185">Reference proteome</keyword>
<reference evidence="1 2" key="1">
    <citation type="submission" date="2021-06" db="EMBL/GenBank/DDBJ databases">
        <authorList>
            <person name="Sun Q."/>
            <person name="Li D."/>
        </authorList>
    </citation>
    <scope>NUCLEOTIDE SEQUENCE [LARGE SCALE GENOMIC DNA]</scope>
    <source>
        <strain evidence="1 2">MSJ-11</strain>
    </source>
</reference>
<gene>
    <name evidence="1" type="ORF">KQI86_16780</name>
</gene>
<comment type="caution">
    <text evidence="1">The sequence shown here is derived from an EMBL/GenBank/DDBJ whole genome shotgun (WGS) entry which is preliminary data.</text>
</comment>
<evidence type="ECO:0000313" key="2">
    <source>
        <dbReference type="Proteomes" id="UP000726170"/>
    </source>
</evidence>
<dbReference type="EMBL" id="JAHLQF010000004">
    <property type="protein sequence ID" value="MBU5485978.1"/>
    <property type="molecule type" value="Genomic_DNA"/>
</dbReference>